<feature type="transmembrane region" description="Helical" evidence="7">
    <location>
        <begin position="140"/>
        <end position="157"/>
    </location>
</feature>
<evidence type="ECO:0000256" key="6">
    <source>
        <dbReference type="SAM" id="MobiDB-lite"/>
    </source>
</evidence>
<evidence type="ECO:0000256" key="8">
    <source>
        <dbReference type="SAM" id="SignalP"/>
    </source>
</evidence>
<proteinExistence type="inferred from homology"/>
<reference evidence="10" key="1">
    <citation type="submission" date="2023-04" db="EMBL/GenBank/DDBJ databases">
        <title>Colletotrichum limetticola genome sequence.</title>
        <authorList>
            <person name="Baroncelli R."/>
        </authorList>
    </citation>
    <scope>NUCLEOTIDE SEQUENCE</scope>
    <source>
        <strain evidence="10">KLA-Anderson</strain>
    </source>
</reference>
<feature type="compositionally biased region" description="Polar residues" evidence="6">
    <location>
        <begin position="414"/>
        <end position="427"/>
    </location>
</feature>
<dbReference type="PANTHER" id="PTHR33048">
    <property type="entry name" value="PTH11-LIKE INTEGRAL MEMBRANE PROTEIN (AFU_ORTHOLOGUE AFUA_5G11245)"/>
    <property type="match status" value="1"/>
</dbReference>
<keyword evidence="3 7" id="KW-1133">Transmembrane helix</keyword>
<accession>A0ABQ9PES7</accession>
<gene>
    <name evidence="10" type="ORF">CLIM01_12240</name>
</gene>
<evidence type="ECO:0000256" key="2">
    <source>
        <dbReference type="ARBA" id="ARBA00022692"/>
    </source>
</evidence>
<dbReference type="InterPro" id="IPR049326">
    <property type="entry name" value="Rhodopsin_dom_fungi"/>
</dbReference>
<keyword evidence="8" id="KW-0732">Signal</keyword>
<name>A0ABQ9PES7_9PEZI</name>
<feature type="transmembrane region" description="Helical" evidence="7">
    <location>
        <begin position="253"/>
        <end position="275"/>
    </location>
</feature>
<evidence type="ECO:0000256" key="7">
    <source>
        <dbReference type="SAM" id="Phobius"/>
    </source>
</evidence>
<feature type="domain" description="Rhodopsin" evidence="9">
    <location>
        <begin position="157"/>
        <end position="397"/>
    </location>
</feature>
<dbReference type="EMBL" id="JARUPT010000541">
    <property type="protein sequence ID" value="KAK0370401.1"/>
    <property type="molecule type" value="Genomic_DNA"/>
</dbReference>
<feature type="chain" id="PRO_5045167240" evidence="8">
    <location>
        <begin position="21"/>
        <end position="455"/>
    </location>
</feature>
<feature type="transmembrane region" description="Helical" evidence="7">
    <location>
        <begin position="335"/>
        <end position="360"/>
    </location>
</feature>
<feature type="transmembrane region" description="Helical" evidence="7">
    <location>
        <begin position="178"/>
        <end position="199"/>
    </location>
</feature>
<evidence type="ECO:0000313" key="11">
    <source>
        <dbReference type="Proteomes" id="UP001169217"/>
    </source>
</evidence>
<comment type="caution">
    <text evidence="10">The sequence shown here is derived from an EMBL/GenBank/DDBJ whole genome shotgun (WGS) entry which is preliminary data.</text>
</comment>
<dbReference type="Proteomes" id="UP001169217">
    <property type="component" value="Unassembled WGS sequence"/>
</dbReference>
<feature type="compositionally biased region" description="Low complexity" evidence="6">
    <location>
        <begin position="442"/>
        <end position="455"/>
    </location>
</feature>
<sequence>MHSFRVVSVLLVSLGGLGVAAKSLSLEGIPSCAVSHDSTSRVCQGLIWLTIFHPRSLAWLKPFPRQPAHPRIKRASASIPSSTPRCSPVFNQHARYKRAWVSPGGNTFVRQRGEADGVVVVTNATWSNCGFSYSDQSSNIHLISGVVTAIGIIFIMMRMATKIAKLSAWGADDTVIIVAFRVIGCLGINTTFSVVKAGLGKDIWTLHDYEITYFLKLLFVLEFFYIIGLGVVKASILFFFLKIFPNRGFRRILWLMQILNMLVVLSYVVLCFAQCQPFSHFWNGWDGAHEGHCVDLNRIGLSHVSLNITLDIIMLILPITQIYKLQLNRKKKIGVMAMFLVGVFLTVVSILRIKTLIAFATSLNTTADSVAVVLWAYVELGVGIVVACMPNVWQLLKTLPSKVIQLSTTLASNRSHSGTRTQPSSQIFLDKRSPTKQSFTESSSIQVASASSPSV</sequence>
<evidence type="ECO:0000313" key="10">
    <source>
        <dbReference type="EMBL" id="KAK0370401.1"/>
    </source>
</evidence>
<dbReference type="PANTHER" id="PTHR33048:SF143">
    <property type="entry name" value="EXTRACELLULAR MEMBRANE PROTEIN CFEM DOMAIN-CONTAINING PROTEIN-RELATED"/>
    <property type="match status" value="1"/>
</dbReference>
<evidence type="ECO:0000256" key="1">
    <source>
        <dbReference type="ARBA" id="ARBA00004141"/>
    </source>
</evidence>
<dbReference type="Pfam" id="PF20684">
    <property type="entry name" value="Fung_rhodopsin"/>
    <property type="match status" value="1"/>
</dbReference>
<keyword evidence="2 7" id="KW-0812">Transmembrane</keyword>
<evidence type="ECO:0000259" key="9">
    <source>
        <dbReference type="Pfam" id="PF20684"/>
    </source>
</evidence>
<protein>
    <submittedName>
        <fullName evidence="10">Integral membrane protein</fullName>
    </submittedName>
</protein>
<organism evidence="10 11">
    <name type="scientific">Colletotrichum limetticola</name>
    <dbReference type="NCBI Taxonomy" id="1209924"/>
    <lineage>
        <taxon>Eukaryota</taxon>
        <taxon>Fungi</taxon>
        <taxon>Dikarya</taxon>
        <taxon>Ascomycota</taxon>
        <taxon>Pezizomycotina</taxon>
        <taxon>Sordariomycetes</taxon>
        <taxon>Hypocreomycetidae</taxon>
        <taxon>Glomerellales</taxon>
        <taxon>Glomerellaceae</taxon>
        <taxon>Colletotrichum</taxon>
        <taxon>Colletotrichum acutatum species complex</taxon>
    </lineage>
</organism>
<keyword evidence="11" id="KW-1185">Reference proteome</keyword>
<keyword evidence="4 7" id="KW-0472">Membrane</keyword>
<evidence type="ECO:0000256" key="4">
    <source>
        <dbReference type="ARBA" id="ARBA00023136"/>
    </source>
</evidence>
<feature type="transmembrane region" description="Helical" evidence="7">
    <location>
        <begin position="304"/>
        <end position="323"/>
    </location>
</feature>
<evidence type="ECO:0000256" key="5">
    <source>
        <dbReference type="ARBA" id="ARBA00038359"/>
    </source>
</evidence>
<feature type="region of interest" description="Disordered" evidence="6">
    <location>
        <begin position="414"/>
        <end position="455"/>
    </location>
</feature>
<feature type="transmembrane region" description="Helical" evidence="7">
    <location>
        <begin position="372"/>
        <end position="393"/>
    </location>
</feature>
<feature type="transmembrane region" description="Helical" evidence="7">
    <location>
        <begin position="219"/>
        <end position="241"/>
    </location>
</feature>
<feature type="signal peptide" evidence="8">
    <location>
        <begin position="1"/>
        <end position="20"/>
    </location>
</feature>
<dbReference type="InterPro" id="IPR052337">
    <property type="entry name" value="SAT4-like"/>
</dbReference>
<evidence type="ECO:0000256" key="3">
    <source>
        <dbReference type="ARBA" id="ARBA00022989"/>
    </source>
</evidence>
<comment type="similarity">
    <text evidence="5">Belongs to the SAT4 family.</text>
</comment>
<comment type="subcellular location">
    <subcellularLocation>
        <location evidence="1">Membrane</location>
        <topology evidence="1">Multi-pass membrane protein</topology>
    </subcellularLocation>
</comment>